<feature type="signal peptide" evidence="1">
    <location>
        <begin position="1"/>
        <end position="27"/>
    </location>
</feature>
<proteinExistence type="predicted"/>
<dbReference type="Proteomes" id="UP001501294">
    <property type="component" value="Unassembled WGS sequence"/>
</dbReference>
<feature type="chain" id="PRO_5046143754" evidence="1">
    <location>
        <begin position="28"/>
        <end position="179"/>
    </location>
</feature>
<organism evidence="2 3">
    <name type="scientific">Kangiella taiwanensis</name>
    <dbReference type="NCBI Taxonomy" id="1079179"/>
    <lineage>
        <taxon>Bacteria</taxon>
        <taxon>Pseudomonadati</taxon>
        <taxon>Pseudomonadota</taxon>
        <taxon>Gammaproteobacteria</taxon>
        <taxon>Kangiellales</taxon>
        <taxon>Kangiellaceae</taxon>
        <taxon>Kangiella</taxon>
    </lineage>
</organism>
<dbReference type="EMBL" id="BAABFU010000002">
    <property type="protein sequence ID" value="GAA4348290.1"/>
    <property type="molecule type" value="Genomic_DNA"/>
</dbReference>
<name>A0ABP8HZS8_9GAMM</name>
<evidence type="ECO:0000313" key="3">
    <source>
        <dbReference type="Proteomes" id="UP001501294"/>
    </source>
</evidence>
<keyword evidence="1" id="KW-0732">Signal</keyword>
<gene>
    <name evidence="2" type="ORF">GCM10023150_11510</name>
</gene>
<keyword evidence="3" id="KW-1185">Reference proteome</keyword>
<accession>A0ABP8HZS8</accession>
<dbReference type="RefSeq" id="WP_223577749.1">
    <property type="nucleotide sequence ID" value="NZ_BAABFU010000002.1"/>
</dbReference>
<reference evidence="3" key="1">
    <citation type="journal article" date="2019" name="Int. J. Syst. Evol. Microbiol.">
        <title>The Global Catalogue of Microorganisms (GCM) 10K type strain sequencing project: providing services to taxonomists for standard genome sequencing and annotation.</title>
        <authorList>
            <consortium name="The Broad Institute Genomics Platform"/>
            <consortium name="The Broad Institute Genome Sequencing Center for Infectious Disease"/>
            <person name="Wu L."/>
            <person name="Ma J."/>
        </authorList>
    </citation>
    <scope>NUCLEOTIDE SEQUENCE [LARGE SCALE GENOMIC DNA]</scope>
    <source>
        <strain evidence="3">JCM 17727</strain>
    </source>
</reference>
<evidence type="ECO:0000256" key="1">
    <source>
        <dbReference type="SAM" id="SignalP"/>
    </source>
</evidence>
<sequence>MLQTNKLLNLAAIVCFLALSLSSLALAQPKSIAKKAEFVVTSGNQSSVISVWLVDDTLAFSPQGTQQIALWHLWKTDHPSFYQVYPEVGYRIEFDRLTSQETLKMLDELKLLINGHDFVDQMDIDGKQFELSSLESGQSIETAVAKWRSYQTFDYADIGDNEADPVLGKLIQQGFVRTL</sequence>
<comment type="caution">
    <text evidence="2">The sequence shown here is derived from an EMBL/GenBank/DDBJ whole genome shotgun (WGS) entry which is preliminary data.</text>
</comment>
<protein>
    <submittedName>
        <fullName evidence="2">Uncharacterized protein</fullName>
    </submittedName>
</protein>
<evidence type="ECO:0000313" key="2">
    <source>
        <dbReference type="EMBL" id="GAA4348290.1"/>
    </source>
</evidence>